<evidence type="ECO:0000313" key="2">
    <source>
        <dbReference type="Proteomes" id="UP000289411"/>
    </source>
</evidence>
<sequence length="277" mass="28879">MTDLAPAYAACEALLRAEDRDAWLAALLAPAASRPHLHALSAFALELRHVRQRVHQAVAGEIRLQWWQEVVDGTRAGEAAAHPVAAALVDTMARAALPAAPVGDMIDAFRIGLYDESPADLPALARRLAATHGTPMRLAARVLGGGPGLDPAADDAGTALGLAELLGAVGEQAVLLPEALLVRHGARRADAQAGQATPALRAVLADLRAEARARLAALRGRRGSFGEAGAAFLCAATVAPRLAASERAADPLAPLPEVAAWRRQWRLWRAARSGGAL</sequence>
<protein>
    <recommendedName>
        <fullName evidence="3">Phytoene synthase</fullName>
    </recommendedName>
</protein>
<dbReference type="InterPro" id="IPR002060">
    <property type="entry name" value="Squ/phyt_synthse"/>
</dbReference>
<dbReference type="SUPFAM" id="SSF48576">
    <property type="entry name" value="Terpenoid synthases"/>
    <property type="match status" value="1"/>
</dbReference>
<dbReference type="OrthoDB" id="9814909at2"/>
<organism evidence="1 2">
    <name type="scientific">Lichenibacterium ramalinae</name>
    <dbReference type="NCBI Taxonomy" id="2316527"/>
    <lineage>
        <taxon>Bacteria</taxon>
        <taxon>Pseudomonadati</taxon>
        <taxon>Pseudomonadota</taxon>
        <taxon>Alphaproteobacteria</taxon>
        <taxon>Hyphomicrobiales</taxon>
        <taxon>Lichenihabitantaceae</taxon>
        <taxon>Lichenibacterium</taxon>
    </lineage>
</organism>
<dbReference type="RefSeq" id="WP_129220357.1">
    <property type="nucleotide sequence ID" value="NZ_QYBC01000014.1"/>
</dbReference>
<dbReference type="AlphaFoldDB" id="A0A4Q2RC87"/>
<evidence type="ECO:0000313" key="1">
    <source>
        <dbReference type="EMBL" id="RYB03403.1"/>
    </source>
</evidence>
<proteinExistence type="predicted"/>
<gene>
    <name evidence="1" type="ORF">D3272_16715</name>
</gene>
<comment type="caution">
    <text evidence="1">The sequence shown here is derived from an EMBL/GenBank/DDBJ whole genome shotgun (WGS) entry which is preliminary data.</text>
</comment>
<dbReference type="GO" id="GO:0016765">
    <property type="term" value="F:transferase activity, transferring alkyl or aryl (other than methyl) groups"/>
    <property type="evidence" value="ECO:0007669"/>
    <property type="project" value="UniProtKB-ARBA"/>
</dbReference>
<evidence type="ECO:0008006" key="3">
    <source>
        <dbReference type="Google" id="ProtNLM"/>
    </source>
</evidence>
<dbReference type="EMBL" id="QYBC01000014">
    <property type="protein sequence ID" value="RYB03403.1"/>
    <property type="molecule type" value="Genomic_DNA"/>
</dbReference>
<dbReference type="Gene3D" id="1.10.600.10">
    <property type="entry name" value="Farnesyl Diphosphate Synthase"/>
    <property type="match status" value="1"/>
</dbReference>
<reference evidence="1 2" key="1">
    <citation type="submission" date="2018-09" db="EMBL/GenBank/DDBJ databases">
        <authorList>
            <person name="Grouzdev D.S."/>
            <person name="Krutkina M.S."/>
        </authorList>
    </citation>
    <scope>NUCLEOTIDE SEQUENCE [LARGE SCALE GENOMIC DNA]</scope>
    <source>
        <strain evidence="1 2">RmlP001</strain>
    </source>
</reference>
<dbReference type="InterPro" id="IPR008949">
    <property type="entry name" value="Isoprenoid_synthase_dom_sf"/>
</dbReference>
<reference evidence="1 2" key="2">
    <citation type="submission" date="2019-02" db="EMBL/GenBank/DDBJ databases">
        <title>'Lichenibacterium ramalinii' gen. nov. sp. nov., 'Lichenibacterium minor' gen. nov. sp. nov.</title>
        <authorList>
            <person name="Pankratov T."/>
        </authorList>
    </citation>
    <scope>NUCLEOTIDE SEQUENCE [LARGE SCALE GENOMIC DNA]</scope>
    <source>
        <strain evidence="1 2">RmlP001</strain>
    </source>
</reference>
<dbReference type="Pfam" id="PF00494">
    <property type="entry name" value="SQS_PSY"/>
    <property type="match status" value="1"/>
</dbReference>
<keyword evidence="2" id="KW-1185">Reference proteome</keyword>
<accession>A0A4Q2RC87</accession>
<dbReference type="Proteomes" id="UP000289411">
    <property type="component" value="Unassembled WGS sequence"/>
</dbReference>
<name>A0A4Q2RC87_9HYPH</name>
<dbReference type="PANTHER" id="PTHR31480">
    <property type="entry name" value="BIFUNCTIONAL LYCOPENE CYCLASE/PHYTOENE SYNTHASE"/>
    <property type="match status" value="1"/>
</dbReference>